<evidence type="ECO:0000313" key="2">
    <source>
        <dbReference type="EMBL" id="GAW81703.1"/>
    </source>
</evidence>
<evidence type="ECO:0000313" key="3">
    <source>
        <dbReference type="Proteomes" id="UP000195521"/>
    </source>
</evidence>
<evidence type="ECO:0000259" key="1">
    <source>
        <dbReference type="PROSITE" id="PS51286"/>
    </source>
</evidence>
<comment type="caution">
    <text evidence="2">The sequence shown here is derived from an EMBL/GenBank/DDBJ whole genome shotgun (WGS) entry which is preliminary data.</text>
</comment>
<dbReference type="InterPro" id="IPR013584">
    <property type="entry name" value="RAP"/>
</dbReference>
<sequence length="1056" mass="125480">MQTQLHVHIYTYIYTYMREKKKKKRNLHFVHVEGERHQCAYTCRFIKKNMIMVIRRFESLLCIPLRRYNQITCICKSCTKTKGRREKFFYTSCGSKGIQLKGKKYEENVQIEELKKYLHAEKINLEIFKKITDKCIEENKYNNTSVEDLLLLLILFTKHYPNFKHTFGDEYYVEICNKILTSVKLKVHYLYTSKMLIHTMNILLNLKLIDNVILHAYINKCSYFFKNEEYEIEDLVHFLSIFSKIHILKNEPKFKNLINLNWILLKSICNKLTHNFDQFFLFYKDYTYTYKLKKEINNQIKNIQNGGTLNRGAHFKCHTQTDPRQDNTFNSSDQLHRYNTIHNIPFSKQTRICCAENREFTIKKNMRLERNDTFSTPHMRNTPHECSSNAEIDAFSENINIPNLIMRMDKSATTTSQYDIPKEEQNKISNEISQVSPPEDHPQYYLLETLLSICNSLRDLKFAHIPLLNEVANKLKRNFLDSVQQGEEEKCDYEENRKSCNILKKTIHGKKIFYIMQCYLYLQVDHHMLYKSILNTYKHVLPTLNNLVILFFLLSKNKIFPSKTIDMFDSVFTRKINQGLYDEKNLIILLDSYAMHKYRNASVIKLILLRVLKKCTFCKYNEGDHFSQVQSKHHLKHKEIYHNVSCTDDRGCVFYFDETSRSKREYSSFHSESDKSCFYSERDSNCFNSNLCSRTVDFPGRVKIFHSLFKLDIYEEEFISEMCREIINEDNINSLGYRELSKLLLNMCYFSIENVDAYNLIIKNLIKYDIILDNIYLTQLKICELALRTRHVPNVYNELDTECIEYMNYIKNKEKEAQYHIKSDLQKEIKNILLTFNVCMSEEVPLGPYDVDFVQEDEKNSHETHNYILRRNGNISTSQVDINRCYSKFDEEHASHSDEHGAASREVEDSVFLRENRKHQSCSENQKRNKLIIEVNGENHFYKNTKSYTALSKLKHKLLRDLGYTVINIPYFEWGLLRTNLDKKAYIKKLISNNLNFEVINILPLNQKNEPLAKHEMSKVASTIQRCKSKTQFLTNIAKLRTKNKLTFLKRKIKNV</sequence>
<gene>
    <name evidence="2" type="ORF">PGO_111530</name>
</gene>
<dbReference type="OMA" id="HMLYKSI"/>
<dbReference type="OrthoDB" id="9985850at2759"/>
<dbReference type="SMART" id="SM00952">
    <property type="entry name" value="RAP"/>
    <property type="match status" value="1"/>
</dbReference>
<feature type="domain" description="RAP" evidence="1">
    <location>
        <begin position="931"/>
        <end position="989"/>
    </location>
</feature>
<protein>
    <recommendedName>
        <fullName evidence="1">RAP domain-containing protein</fullName>
    </recommendedName>
</protein>
<dbReference type="Pfam" id="PF08373">
    <property type="entry name" value="RAP"/>
    <property type="match status" value="1"/>
</dbReference>
<proteinExistence type="predicted"/>
<reference evidence="3" key="1">
    <citation type="submission" date="2017-04" db="EMBL/GenBank/DDBJ databases">
        <title>Plasmodium gonderi genome.</title>
        <authorList>
            <person name="Arisue N."/>
            <person name="Honma H."/>
            <person name="Kawai S."/>
            <person name="Tougan T."/>
            <person name="Tanabe K."/>
            <person name="Horii T."/>
        </authorList>
    </citation>
    <scope>NUCLEOTIDE SEQUENCE [LARGE SCALE GENOMIC DNA]</scope>
    <source>
        <strain evidence="3">ATCC 30045</strain>
    </source>
</reference>
<dbReference type="GeneID" id="39748432"/>
<organism evidence="2 3">
    <name type="scientific">Plasmodium gonderi</name>
    <dbReference type="NCBI Taxonomy" id="77519"/>
    <lineage>
        <taxon>Eukaryota</taxon>
        <taxon>Sar</taxon>
        <taxon>Alveolata</taxon>
        <taxon>Apicomplexa</taxon>
        <taxon>Aconoidasida</taxon>
        <taxon>Haemosporida</taxon>
        <taxon>Plasmodiidae</taxon>
        <taxon>Plasmodium</taxon>
        <taxon>Plasmodium (Plasmodium)</taxon>
    </lineage>
</organism>
<name>A0A1Y1JMT1_PLAGO</name>
<dbReference type="PROSITE" id="PS51286">
    <property type="entry name" value="RAP"/>
    <property type="match status" value="1"/>
</dbReference>
<dbReference type="RefSeq" id="XP_028544292.1">
    <property type="nucleotide sequence ID" value="XM_028688491.1"/>
</dbReference>
<dbReference type="EMBL" id="BDQF01000012">
    <property type="protein sequence ID" value="GAW81703.1"/>
    <property type="molecule type" value="Genomic_DNA"/>
</dbReference>
<dbReference type="Proteomes" id="UP000195521">
    <property type="component" value="Unassembled WGS sequence"/>
</dbReference>
<keyword evidence="3" id="KW-1185">Reference proteome</keyword>
<accession>A0A1Y1JMT1</accession>
<dbReference type="AlphaFoldDB" id="A0A1Y1JMT1"/>